<evidence type="ECO:0000313" key="8">
    <source>
        <dbReference type="Proteomes" id="UP000236630"/>
    </source>
</evidence>
<evidence type="ECO:0000256" key="1">
    <source>
        <dbReference type="ARBA" id="ARBA00001946"/>
    </source>
</evidence>
<dbReference type="STRING" id="55188.A0A2H5N2G9"/>
<evidence type="ECO:0000313" key="7">
    <source>
        <dbReference type="EMBL" id="GAY34443.1"/>
    </source>
</evidence>
<feature type="domain" description="Terpene synthase N-terminal" evidence="5">
    <location>
        <begin position="8"/>
        <end position="145"/>
    </location>
</feature>
<dbReference type="Pfam" id="PF01397">
    <property type="entry name" value="Terpene_synth"/>
    <property type="match status" value="2"/>
</dbReference>
<dbReference type="FunFam" id="1.10.600.10:FF:000007">
    <property type="entry name" value="Isoprene synthase, chloroplastic"/>
    <property type="match status" value="1"/>
</dbReference>
<dbReference type="SFLD" id="SFLDS00005">
    <property type="entry name" value="Isoprenoid_Synthase_Type_I"/>
    <property type="match status" value="1"/>
</dbReference>
<evidence type="ECO:0000259" key="5">
    <source>
        <dbReference type="Pfam" id="PF01397"/>
    </source>
</evidence>
<dbReference type="Pfam" id="PF03936">
    <property type="entry name" value="Terpene_synth_C"/>
    <property type="match status" value="2"/>
</dbReference>
<dbReference type="Proteomes" id="UP000236630">
    <property type="component" value="Unassembled WGS sequence"/>
</dbReference>
<dbReference type="Gene3D" id="1.10.600.10">
    <property type="entry name" value="Farnesyl Diphosphate Synthase"/>
    <property type="match status" value="2"/>
</dbReference>
<dbReference type="InterPro" id="IPR008930">
    <property type="entry name" value="Terpenoid_cyclase/PrenylTrfase"/>
</dbReference>
<dbReference type="InterPro" id="IPR050148">
    <property type="entry name" value="Terpene_synthase-like"/>
</dbReference>
<feature type="domain" description="Terpene synthase metal-binding" evidence="6">
    <location>
        <begin position="581"/>
        <end position="820"/>
    </location>
</feature>
<feature type="domain" description="Terpene synthase N-terminal" evidence="5">
    <location>
        <begin position="370"/>
        <end position="513"/>
    </location>
</feature>
<name>A0A2H5N2G9_CITUN</name>
<dbReference type="InterPro" id="IPR001906">
    <property type="entry name" value="Terpene_synth_N"/>
</dbReference>
<dbReference type="GO" id="GO:0010333">
    <property type="term" value="F:terpene synthase activity"/>
    <property type="evidence" value="ECO:0007669"/>
    <property type="project" value="InterPro"/>
</dbReference>
<evidence type="ECO:0000256" key="2">
    <source>
        <dbReference type="ARBA" id="ARBA00022723"/>
    </source>
</evidence>
<dbReference type="GO" id="GO:0016102">
    <property type="term" value="P:diterpenoid biosynthetic process"/>
    <property type="evidence" value="ECO:0007669"/>
    <property type="project" value="InterPro"/>
</dbReference>
<keyword evidence="4" id="KW-0456">Lyase</keyword>
<reference evidence="7 8" key="1">
    <citation type="journal article" date="2017" name="Front. Genet.">
        <title>Draft sequencing of the heterozygous diploid genome of Satsuma (Citrus unshiu Marc.) using a hybrid assembly approach.</title>
        <authorList>
            <person name="Shimizu T."/>
            <person name="Tanizawa Y."/>
            <person name="Mochizuki T."/>
            <person name="Nagasaki H."/>
            <person name="Yoshioka T."/>
            <person name="Toyoda A."/>
            <person name="Fujiyama A."/>
            <person name="Kaminuma E."/>
            <person name="Nakamura Y."/>
        </authorList>
    </citation>
    <scope>NUCLEOTIDE SEQUENCE [LARGE SCALE GENOMIC DNA]</scope>
    <source>
        <strain evidence="8">cv. Miyagawa wase</strain>
    </source>
</reference>
<dbReference type="SUPFAM" id="SSF48576">
    <property type="entry name" value="Terpenoid synthases"/>
    <property type="match status" value="2"/>
</dbReference>
<dbReference type="InterPro" id="IPR005630">
    <property type="entry name" value="Terpene_synthase_metal-bd"/>
</dbReference>
<dbReference type="SFLD" id="SFLDG01014">
    <property type="entry name" value="Terpene_Cyclase_Like_1_N-term"/>
    <property type="match status" value="2"/>
</dbReference>
<evidence type="ECO:0000259" key="6">
    <source>
        <dbReference type="Pfam" id="PF03936"/>
    </source>
</evidence>
<dbReference type="InterPro" id="IPR008949">
    <property type="entry name" value="Isoprenoid_synthase_dom_sf"/>
</dbReference>
<comment type="cofactor">
    <cofactor evidence="1">
        <name>Mg(2+)</name>
        <dbReference type="ChEBI" id="CHEBI:18420"/>
    </cofactor>
</comment>
<keyword evidence="2" id="KW-0479">Metal-binding</keyword>
<dbReference type="PANTHER" id="PTHR31225">
    <property type="entry name" value="OS04G0344100 PROTEIN-RELATED"/>
    <property type="match status" value="1"/>
</dbReference>
<dbReference type="CDD" id="cd00684">
    <property type="entry name" value="Terpene_cyclase_plant_C1"/>
    <property type="match status" value="1"/>
</dbReference>
<comment type="caution">
    <text evidence="7">The sequence shown here is derived from an EMBL/GenBank/DDBJ whole genome shotgun (WGS) entry which is preliminary data.</text>
</comment>
<dbReference type="SUPFAM" id="SSF48239">
    <property type="entry name" value="Terpenoid cyclases/Protein prenyltransferases"/>
    <property type="match status" value="2"/>
</dbReference>
<dbReference type="InterPro" id="IPR036965">
    <property type="entry name" value="Terpene_synth_N_sf"/>
</dbReference>
<keyword evidence="8" id="KW-1185">Reference proteome</keyword>
<sequence>MYDDIHIKHAKKLEVIKHILIKLGDDDSFEGLAMIDVVQRLGIDYYFQHEIELILQRQYSIFFTDGDRYNDLQEVALRFRLLRQQGYYVSPDVFNRFRNKEGEFKQNISEDINGLMSLYEASQLSIGEEDVLDEAGHFSATHLANYDLAGVVEHLLLHPFRKSLSPAKNFFHGNFQGNEYIWILDLQELANMDFKLVQSLHQKEIVQISSWWRELGLAKKLEFAREQPVKWYVWSMACFTDPNLSWQRIELTKPISFVYIIDDIFDVYGALDALTLFTDAINRTNSLFSVKISYFHEYTLSMAFSSKDISSDSSHIQVIPKHISKVGNRNLNNINSLLPNNKKGNINDNIGVSARLKRFTYPSEHSSNFNDDIHIKHAKKLEVIKHILIKLGDDDSFEGLAMIDVVQRLGIDYYFQDEIELILRRQYSIFFTDGDRYNDLQEVALRFRLLRQQGYYVSADVFNRFRNKEGEFKQNISEDINGLMSLYEASQLSIGGEDGLDEAGHFSATHLANYDLAGVVEHLLLHPYRKSLSPAKNFFHGNFQGSEYIWILDLQELANMDFKLVQSLHQKEIVQISSWWRELGLAKKLEFAREQPVKWYVWSMACFTDPNLSWQRIELTKPISFVYIIDDIFYVCGALDALTLFTEAINRWDLGDIDQLPEYMKICFKALNDITNEISNKVYKEHGYNPVHSLRKAWGSLCNAFLIEAKWFASGHLPKAEEYLENGIVSSGVHLVLVHIFFLLGHGITNETVQLIDSNPPIVSSVATILRIWDDLGSAKDENQGGKDGSYIYYYMMEHRDLTAEDAHKHAMDKISDAWKRLNKECLSPNPFSASFTRASLNCARMVPLMYSYDDSQRLPSLEEYIKSSLFDNLPTQGVY</sequence>
<dbReference type="AlphaFoldDB" id="A0A2H5N2G9"/>
<evidence type="ECO:0000256" key="4">
    <source>
        <dbReference type="ARBA" id="ARBA00023239"/>
    </source>
</evidence>
<keyword evidence="3" id="KW-0460">Magnesium</keyword>
<dbReference type="InterPro" id="IPR044814">
    <property type="entry name" value="Terpene_cyclase_plant_C1"/>
</dbReference>
<dbReference type="GO" id="GO:0000287">
    <property type="term" value="F:magnesium ion binding"/>
    <property type="evidence" value="ECO:0007669"/>
    <property type="project" value="InterPro"/>
</dbReference>
<accession>A0A2H5N2G9</accession>
<gene>
    <name evidence="7" type="ORF">CUMW_276790</name>
</gene>
<proteinExistence type="predicted"/>
<dbReference type="InterPro" id="IPR034741">
    <property type="entry name" value="Terpene_cyclase-like_1_C"/>
</dbReference>
<dbReference type="Gene3D" id="1.50.10.130">
    <property type="entry name" value="Terpene synthase, N-terminal domain"/>
    <property type="match status" value="2"/>
</dbReference>
<evidence type="ECO:0000256" key="3">
    <source>
        <dbReference type="ARBA" id="ARBA00022842"/>
    </source>
</evidence>
<organism evidence="7 8">
    <name type="scientific">Citrus unshiu</name>
    <name type="common">Satsuma mandarin</name>
    <name type="synonym">Citrus nobilis var. unshiu</name>
    <dbReference type="NCBI Taxonomy" id="55188"/>
    <lineage>
        <taxon>Eukaryota</taxon>
        <taxon>Viridiplantae</taxon>
        <taxon>Streptophyta</taxon>
        <taxon>Embryophyta</taxon>
        <taxon>Tracheophyta</taxon>
        <taxon>Spermatophyta</taxon>
        <taxon>Magnoliopsida</taxon>
        <taxon>eudicotyledons</taxon>
        <taxon>Gunneridae</taxon>
        <taxon>Pentapetalae</taxon>
        <taxon>rosids</taxon>
        <taxon>malvids</taxon>
        <taxon>Sapindales</taxon>
        <taxon>Rutaceae</taxon>
        <taxon>Aurantioideae</taxon>
        <taxon>Citrus</taxon>
    </lineage>
</organism>
<dbReference type="EMBL" id="BDQV01001718">
    <property type="protein sequence ID" value="GAY34443.1"/>
    <property type="molecule type" value="Genomic_DNA"/>
</dbReference>
<dbReference type="SFLD" id="SFLDG01019">
    <property type="entry name" value="Terpene_Cyclase_Like_1_C_Termi"/>
    <property type="match status" value="1"/>
</dbReference>
<feature type="domain" description="Terpene synthase metal-binding" evidence="6">
    <location>
        <begin position="213"/>
        <end position="286"/>
    </location>
</feature>
<dbReference type="PANTHER" id="PTHR31225:SF0">
    <property type="entry name" value="S-(+)-LINALOOL SYNTHASE, CHLOROPLASTIC"/>
    <property type="match status" value="1"/>
</dbReference>
<protein>
    <submittedName>
        <fullName evidence="7">Uncharacterized protein</fullName>
    </submittedName>
</protein>